<organism evidence="1 2">
    <name type="scientific">Marinicella litoralis</name>
    <dbReference type="NCBI Taxonomy" id="644220"/>
    <lineage>
        <taxon>Bacteria</taxon>
        <taxon>Pseudomonadati</taxon>
        <taxon>Pseudomonadota</taxon>
        <taxon>Gammaproteobacteria</taxon>
        <taxon>Lysobacterales</taxon>
        <taxon>Marinicellaceae</taxon>
        <taxon>Marinicella</taxon>
    </lineage>
</organism>
<sequence length="61" mass="7141">MLEMKQLCERCDKSLKAEEHEAFICSFECTFCRECTQHDLKFNCPNCGGVLVQRPNRVKKD</sequence>
<gene>
    <name evidence="1" type="ORF">C8D91_0410</name>
</gene>
<evidence type="ECO:0008006" key="3">
    <source>
        <dbReference type="Google" id="ProtNLM"/>
    </source>
</evidence>
<dbReference type="Pfam" id="PF06906">
    <property type="entry name" value="DUF1272"/>
    <property type="match status" value="1"/>
</dbReference>
<accession>A0A4R6XZ42</accession>
<proteinExistence type="predicted"/>
<protein>
    <recommendedName>
        <fullName evidence="3">DUF1272 domain-containing protein</fullName>
    </recommendedName>
</protein>
<dbReference type="Proteomes" id="UP000295724">
    <property type="component" value="Unassembled WGS sequence"/>
</dbReference>
<dbReference type="AlphaFoldDB" id="A0A4R6XZ42"/>
<evidence type="ECO:0000313" key="1">
    <source>
        <dbReference type="EMBL" id="TDR23547.1"/>
    </source>
</evidence>
<dbReference type="InterPro" id="IPR010696">
    <property type="entry name" value="DUF1272"/>
</dbReference>
<keyword evidence="2" id="KW-1185">Reference proteome</keyword>
<dbReference type="OrthoDB" id="9808883at2"/>
<dbReference type="EMBL" id="SNZB01000001">
    <property type="protein sequence ID" value="TDR23547.1"/>
    <property type="molecule type" value="Genomic_DNA"/>
</dbReference>
<dbReference type="RefSeq" id="WP_099017821.1">
    <property type="nucleotide sequence ID" value="NZ_SNZB01000001.1"/>
</dbReference>
<comment type="caution">
    <text evidence="1">The sequence shown here is derived from an EMBL/GenBank/DDBJ whole genome shotgun (WGS) entry which is preliminary data.</text>
</comment>
<name>A0A4R6XZ42_9GAMM</name>
<reference evidence="1 2" key="1">
    <citation type="submission" date="2019-03" db="EMBL/GenBank/DDBJ databases">
        <title>Genomic Encyclopedia of Type Strains, Phase IV (KMG-IV): sequencing the most valuable type-strain genomes for metagenomic binning, comparative biology and taxonomic classification.</title>
        <authorList>
            <person name="Goeker M."/>
        </authorList>
    </citation>
    <scope>NUCLEOTIDE SEQUENCE [LARGE SCALE GENOMIC DNA]</scope>
    <source>
        <strain evidence="1 2">DSM 25488</strain>
    </source>
</reference>
<evidence type="ECO:0000313" key="2">
    <source>
        <dbReference type="Proteomes" id="UP000295724"/>
    </source>
</evidence>